<evidence type="ECO:0000256" key="1">
    <source>
        <dbReference type="SAM" id="MobiDB-lite"/>
    </source>
</evidence>
<reference evidence="2 3" key="1">
    <citation type="journal article" date="2007" name="Nature">
        <title>Evolution of genes and genomes on the Drosophila phylogeny.</title>
        <authorList>
            <consortium name="Drosophila 12 Genomes Consortium"/>
            <person name="Clark A.G."/>
            <person name="Eisen M.B."/>
            <person name="Smith D.R."/>
            <person name="Bergman C.M."/>
            <person name="Oliver B."/>
            <person name="Markow T.A."/>
            <person name="Kaufman T.C."/>
            <person name="Kellis M."/>
            <person name="Gelbart W."/>
            <person name="Iyer V.N."/>
            <person name="Pollard D.A."/>
            <person name="Sackton T.B."/>
            <person name="Larracuente A.M."/>
            <person name="Singh N.D."/>
            <person name="Abad J.P."/>
            <person name="Abt D.N."/>
            <person name="Adryan B."/>
            <person name="Aguade M."/>
            <person name="Akashi H."/>
            <person name="Anderson W.W."/>
            <person name="Aquadro C.F."/>
            <person name="Ardell D.H."/>
            <person name="Arguello R."/>
            <person name="Artieri C.G."/>
            <person name="Barbash D.A."/>
            <person name="Barker D."/>
            <person name="Barsanti P."/>
            <person name="Batterham P."/>
            <person name="Batzoglou S."/>
            <person name="Begun D."/>
            <person name="Bhutkar A."/>
            <person name="Blanco E."/>
            <person name="Bosak S.A."/>
            <person name="Bradley R.K."/>
            <person name="Brand A.D."/>
            <person name="Brent M.R."/>
            <person name="Brooks A.N."/>
            <person name="Brown R.H."/>
            <person name="Butlin R.K."/>
            <person name="Caggese C."/>
            <person name="Calvi B.R."/>
            <person name="Bernardo de Carvalho A."/>
            <person name="Caspi A."/>
            <person name="Castrezana S."/>
            <person name="Celniker S.E."/>
            <person name="Chang J.L."/>
            <person name="Chapple C."/>
            <person name="Chatterji S."/>
            <person name="Chinwalla A."/>
            <person name="Civetta A."/>
            <person name="Clifton S.W."/>
            <person name="Comeron J.M."/>
            <person name="Costello J.C."/>
            <person name="Coyne J.A."/>
            <person name="Daub J."/>
            <person name="David R.G."/>
            <person name="Delcher A.L."/>
            <person name="Delehaunty K."/>
            <person name="Do C.B."/>
            <person name="Ebling H."/>
            <person name="Edwards K."/>
            <person name="Eickbush T."/>
            <person name="Evans J.D."/>
            <person name="Filipski A."/>
            <person name="Findeiss S."/>
            <person name="Freyhult E."/>
            <person name="Fulton L."/>
            <person name="Fulton R."/>
            <person name="Garcia A.C."/>
            <person name="Gardiner A."/>
            <person name="Garfield D.A."/>
            <person name="Garvin B.E."/>
            <person name="Gibson G."/>
            <person name="Gilbert D."/>
            <person name="Gnerre S."/>
            <person name="Godfrey J."/>
            <person name="Good R."/>
            <person name="Gotea V."/>
            <person name="Gravely B."/>
            <person name="Greenberg A.J."/>
            <person name="Griffiths-Jones S."/>
            <person name="Gross S."/>
            <person name="Guigo R."/>
            <person name="Gustafson E.A."/>
            <person name="Haerty W."/>
            <person name="Hahn M.W."/>
            <person name="Halligan D.L."/>
            <person name="Halpern A.L."/>
            <person name="Halter G.M."/>
            <person name="Han M.V."/>
            <person name="Heger A."/>
            <person name="Hillier L."/>
            <person name="Hinrichs A.S."/>
            <person name="Holmes I."/>
            <person name="Hoskins R.A."/>
            <person name="Hubisz M.J."/>
            <person name="Hultmark D."/>
            <person name="Huntley M.A."/>
            <person name="Jaffe D.B."/>
            <person name="Jagadeeshan S."/>
            <person name="Jeck W.R."/>
            <person name="Johnson J."/>
            <person name="Jones C.D."/>
            <person name="Jordan W.C."/>
            <person name="Karpen G.H."/>
            <person name="Kataoka E."/>
            <person name="Keightley P.D."/>
            <person name="Kheradpour P."/>
            <person name="Kirkness E.F."/>
            <person name="Koerich L.B."/>
            <person name="Kristiansen K."/>
            <person name="Kudrna D."/>
            <person name="Kulathinal R.J."/>
            <person name="Kumar S."/>
            <person name="Kwok R."/>
            <person name="Lander E."/>
            <person name="Langley C.H."/>
            <person name="Lapoint R."/>
            <person name="Lazzaro B.P."/>
            <person name="Lee S.J."/>
            <person name="Levesque L."/>
            <person name="Li R."/>
            <person name="Lin C.F."/>
            <person name="Lin M.F."/>
            <person name="Lindblad-Toh K."/>
            <person name="Llopart A."/>
            <person name="Long M."/>
            <person name="Low L."/>
            <person name="Lozovsky E."/>
            <person name="Lu J."/>
            <person name="Luo M."/>
            <person name="Machado C.A."/>
            <person name="Makalowski W."/>
            <person name="Marzo M."/>
            <person name="Matsuda M."/>
            <person name="Matzkin L."/>
            <person name="McAllister B."/>
            <person name="McBride C.S."/>
            <person name="McKernan B."/>
            <person name="McKernan K."/>
            <person name="Mendez-Lago M."/>
            <person name="Minx P."/>
            <person name="Mollenhauer M.U."/>
            <person name="Montooth K."/>
            <person name="Mount S.M."/>
            <person name="Mu X."/>
            <person name="Myers E."/>
            <person name="Negre B."/>
            <person name="Newfeld S."/>
            <person name="Nielsen R."/>
            <person name="Noor M.A."/>
            <person name="O'Grady P."/>
            <person name="Pachter L."/>
            <person name="Papaceit M."/>
            <person name="Parisi M.J."/>
            <person name="Parisi M."/>
            <person name="Parts L."/>
            <person name="Pedersen J.S."/>
            <person name="Pesole G."/>
            <person name="Phillippy A.M."/>
            <person name="Ponting C.P."/>
            <person name="Pop M."/>
            <person name="Porcelli D."/>
            <person name="Powell J.R."/>
            <person name="Prohaska S."/>
            <person name="Pruitt K."/>
            <person name="Puig M."/>
            <person name="Quesneville H."/>
            <person name="Ram K.R."/>
            <person name="Rand D."/>
            <person name="Rasmussen M.D."/>
            <person name="Reed L.K."/>
            <person name="Reenan R."/>
            <person name="Reily A."/>
            <person name="Remington K.A."/>
            <person name="Rieger T.T."/>
            <person name="Ritchie M.G."/>
            <person name="Robin C."/>
            <person name="Rogers Y.H."/>
            <person name="Rohde C."/>
            <person name="Rozas J."/>
            <person name="Rubenfield M.J."/>
            <person name="Ruiz A."/>
            <person name="Russo S."/>
            <person name="Salzberg S.L."/>
            <person name="Sanchez-Gracia A."/>
            <person name="Saranga D.J."/>
            <person name="Sato H."/>
            <person name="Schaeffer S.W."/>
            <person name="Schatz M.C."/>
            <person name="Schlenke T."/>
            <person name="Schwartz R."/>
            <person name="Segarra C."/>
            <person name="Singh R.S."/>
            <person name="Sirot L."/>
            <person name="Sirota M."/>
            <person name="Sisneros N.B."/>
            <person name="Smith C.D."/>
            <person name="Smith T.F."/>
            <person name="Spieth J."/>
            <person name="Stage D.E."/>
            <person name="Stark A."/>
            <person name="Stephan W."/>
            <person name="Strausberg R.L."/>
            <person name="Strempel S."/>
            <person name="Sturgill D."/>
            <person name="Sutton G."/>
            <person name="Sutton G.G."/>
            <person name="Tao W."/>
            <person name="Teichmann S."/>
            <person name="Tobari Y.N."/>
            <person name="Tomimura Y."/>
            <person name="Tsolas J.M."/>
            <person name="Valente V.L."/>
            <person name="Venter E."/>
            <person name="Venter J.C."/>
            <person name="Vicario S."/>
            <person name="Vieira F.G."/>
            <person name="Vilella A.J."/>
            <person name="Villasante A."/>
            <person name="Walenz B."/>
            <person name="Wang J."/>
            <person name="Wasserman M."/>
            <person name="Watts T."/>
            <person name="Wilson D."/>
            <person name="Wilson R.K."/>
            <person name="Wing R.A."/>
            <person name="Wolfner M.F."/>
            <person name="Wong A."/>
            <person name="Wong G.K."/>
            <person name="Wu C.I."/>
            <person name="Wu G."/>
            <person name="Yamamoto D."/>
            <person name="Yang H.P."/>
            <person name="Yang S.P."/>
            <person name="Yorke J.A."/>
            <person name="Yoshida K."/>
            <person name="Zdobnov E."/>
            <person name="Zhang P."/>
            <person name="Zhang Y."/>
            <person name="Zimin A.V."/>
            <person name="Baldwin J."/>
            <person name="Abdouelleil A."/>
            <person name="Abdulkadir J."/>
            <person name="Abebe A."/>
            <person name="Abera B."/>
            <person name="Abreu J."/>
            <person name="Acer S.C."/>
            <person name="Aftuck L."/>
            <person name="Alexander A."/>
            <person name="An P."/>
            <person name="Anderson E."/>
            <person name="Anderson S."/>
            <person name="Arachi H."/>
            <person name="Azer M."/>
            <person name="Bachantsang P."/>
            <person name="Barry A."/>
            <person name="Bayul T."/>
            <person name="Berlin A."/>
            <person name="Bessette D."/>
            <person name="Bloom T."/>
            <person name="Blye J."/>
            <person name="Boguslavskiy L."/>
            <person name="Bonnet C."/>
            <person name="Boukhgalter B."/>
            <person name="Bourzgui I."/>
            <person name="Brown A."/>
            <person name="Cahill P."/>
            <person name="Channer S."/>
            <person name="Cheshatsang Y."/>
            <person name="Chuda L."/>
            <person name="Citroen M."/>
            <person name="Collymore A."/>
            <person name="Cooke P."/>
            <person name="Costello M."/>
            <person name="D'Aco K."/>
            <person name="Daza R."/>
            <person name="De Haan G."/>
            <person name="DeGray S."/>
            <person name="DeMaso C."/>
            <person name="Dhargay N."/>
            <person name="Dooley K."/>
            <person name="Dooley E."/>
            <person name="Doricent M."/>
            <person name="Dorje P."/>
            <person name="Dorjee K."/>
            <person name="Dupes A."/>
            <person name="Elong R."/>
            <person name="Falk J."/>
            <person name="Farina A."/>
            <person name="Faro S."/>
            <person name="Ferguson D."/>
            <person name="Fisher S."/>
            <person name="Foley C.D."/>
            <person name="Franke A."/>
            <person name="Friedrich D."/>
            <person name="Gadbois L."/>
            <person name="Gearin G."/>
            <person name="Gearin C.R."/>
            <person name="Giannoukos G."/>
            <person name="Goode T."/>
            <person name="Graham J."/>
            <person name="Grandbois E."/>
            <person name="Grewal S."/>
            <person name="Gyaltsen K."/>
            <person name="Hafez N."/>
            <person name="Hagos B."/>
            <person name="Hall J."/>
            <person name="Henson C."/>
            <person name="Hollinger A."/>
            <person name="Honan T."/>
            <person name="Huard M.D."/>
            <person name="Hughes L."/>
            <person name="Hurhula B."/>
            <person name="Husby M.E."/>
            <person name="Kamat A."/>
            <person name="Kanga B."/>
            <person name="Kashin S."/>
            <person name="Khazanovich D."/>
            <person name="Kisner P."/>
            <person name="Lance K."/>
            <person name="Lara M."/>
            <person name="Lee W."/>
            <person name="Lennon N."/>
            <person name="Letendre F."/>
            <person name="LeVine R."/>
            <person name="Lipovsky A."/>
            <person name="Liu X."/>
            <person name="Liu J."/>
            <person name="Liu S."/>
            <person name="Lokyitsang T."/>
            <person name="Lokyitsang Y."/>
            <person name="Lubonja R."/>
            <person name="Lui A."/>
            <person name="MacDonald P."/>
            <person name="Magnisalis V."/>
            <person name="Maru K."/>
            <person name="Matthews C."/>
            <person name="McCusker W."/>
            <person name="McDonough S."/>
            <person name="Mehta T."/>
            <person name="Meldrim J."/>
            <person name="Meneus L."/>
            <person name="Mihai O."/>
            <person name="Mihalev A."/>
            <person name="Mihova T."/>
            <person name="Mittelman R."/>
            <person name="Mlenga V."/>
            <person name="Montmayeur A."/>
            <person name="Mulrain L."/>
            <person name="Navidi A."/>
            <person name="Naylor J."/>
            <person name="Negash T."/>
            <person name="Nguyen T."/>
            <person name="Nguyen N."/>
            <person name="Nicol R."/>
            <person name="Norbu C."/>
            <person name="Norbu N."/>
            <person name="Novod N."/>
            <person name="O'Neill B."/>
            <person name="Osman S."/>
            <person name="Markiewicz E."/>
            <person name="Oyono O.L."/>
            <person name="Patti C."/>
            <person name="Phunkhang P."/>
            <person name="Pierre F."/>
            <person name="Priest M."/>
            <person name="Raghuraman S."/>
            <person name="Rege F."/>
            <person name="Reyes R."/>
            <person name="Rise C."/>
            <person name="Rogov P."/>
            <person name="Ross K."/>
            <person name="Ryan E."/>
            <person name="Settipalli S."/>
            <person name="Shea T."/>
            <person name="Sherpa N."/>
            <person name="Shi L."/>
            <person name="Shih D."/>
            <person name="Sparrow T."/>
            <person name="Spaulding J."/>
            <person name="Stalker J."/>
            <person name="Stange-Thomann N."/>
            <person name="Stavropoulos S."/>
            <person name="Stone C."/>
            <person name="Strader C."/>
            <person name="Tesfaye S."/>
            <person name="Thomson T."/>
            <person name="Thoulutsang Y."/>
            <person name="Thoulutsang D."/>
            <person name="Topham K."/>
            <person name="Topping I."/>
            <person name="Tsamla T."/>
            <person name="Vassiliev H."/>
            <person name="Vo A."/>
            <person name="Wangchuk T."/>
            <person name="Wangdi T."/>
            <person name="Weiand M."/>
            <person name="Wilkinson J."/>
            <person name="Wilson A."/>
            <person name="Yadav S."/>
            <person name="Young G."/>
            <person name="Yu Q."/>
            <person name="Zembek L."/>
            <person name="Zhong D."/>
            <person name="Zimmer A."/>
            <person name="Zwirko Z."/>
            <person name="Jaffe D.B."/>
            <person name="Alvarez P."/>
            <person name="Brockman W."/>
            <person name="Butler J."/>
            <person name="Chin C."/>
            <person name="Gnerre S."/>
            <person name="Grabherr M."/>
            <person name="Kleber M."/>
            <person name="Mauceli E."/>
            <person name="MacCallum I."/>
        </authorList>
    </citation>
    <scope>NUCLEOTIDE SEQUENCE [LARGE SCALE GENOMIC DNA]</scope>
    <source>
        <strain evidence="3">MSH-3 / Tucson 14011-0111.49</strain>
    </source>
</reference>
<protein>
    <submittedName>
        <fullName evidence="2">GL17182</fullName>
    </submittedName>
</protein>
<dbReference type="Proteomes" id="UP000008744">
    <property type="component" value="Unassembled WGS sequence"/>
</dbReference>
<name>B4HCI7_DROPE</name>
<keyword evidence="3" id="KW-1185">Reference proteome</keyword>
<dbReference type="HOGENOM" id="CLU_1422866_0_0_1"/>
<organism evidence="3">
    <name type="scientific">Drosophila persimilis</name>
    <name type="common">Fruit fly</name>
    <dbReference type="NCBI Taxonomy" id="7234"/>
    <lineage>
        <taxon>Eukaryota</taxon>
        <taxon>Metazoa</taxon>
        <taxon>Ecdysozoa</taxon>
        <taxon>Arthropoda</taxon>
        <taxon>Hexapoda</taxon>
        <taxon>Insecta</taxon>
        <taxon>Pterygota</taxon>
        <taxon>Neoptera</taxon>
        <taxon>Endopterygota</taxon>
        <taxon>Diptera</taxon>
        <taxon>Brachycera</taxon>
        <taxon>Muscomorpha</taxon>
        <taxon>Ephydroidea</taxon>
        <taxon>Drosophilidae</taxon>
        <taxon>Drosophila</taxon>
        <taxon>Sophophora</taxon>
    </lineage>
</organism>
<accession>B4HCI7</accession>
<evidence type="ECO:0000313" key="3">
    <source>
        <dbReference type="Proteomes" id="UP000008744"/>
    </source>
</evidence>
<proteinExistence type="predicted"/>
<evidence type="ECO:0000313" key="2">
    <source>
        <dbReference type="EMBL" id="EDW26953.1"/>
    </source>
</evidence>
<feature type="compositionally biased region" description="Basic and acidic residues" evidence="1">
    <location>
        <begin position="167"/>
        <end position="191"/>
    </location>
</feature>
<feature type="region of interest" description="Disordered" evidence="1">
    <location>
        <begin position="146"/>
        <end position="191"/>
    </location>
</feature>
<dbReference type="EMBL" id="CH479337">
    <property type="protein sequence ID" value="EDW26953.1"/>
    <property type="molecule type" value="Genomic_DNA"/>
</dbReference>
<sequence length="191" mass="21343">MANTEATSNELREQLLQLQHLLIELPSSIRPLISIWEENDLDKLAKIADKINENSAIDSMCVMSTQPNSAEQIHQCVAARLTPPKKSKAHQEATCLENLSELGKILDEVQTRMMEKNTRHINMATRALFVRMKELHSNIIESSQEAAAGRSALQEGSDAQGLCPKCPTEHSDRRQGAADNDRLEERCRASN</sequence>
<gene>
    <name evidence="2" type="primary">Dper\GL17182</name>
    <name evidence="2" type="ORF">Dper_GL17182</name>
</gene>
<dbReference type="AlphaFoldDB" id="B4HCI7"/>